<gene>
    <name evidence="1" type="ORF">NMQ05_04645</name>
</gene>
<evidence type="ECO:0000313" key="1">
    <source>
        <dbReference type="EMBL" id="UTT53877.1"/>
    </source>
</evidence>
<keyword evidence="2" id="KW-1185">Reference proteome</keyword>
<organism evidence="1 2">
    <name type="scientific">Microbacterium maritypicum</name>
    <name type="common">Microbacterium liquefaciens</name>
    <dbReference type="NCBI Taxonomy" id="33918"/>
    <lineage>
        <taxon>Bacteria</taxon>
        <taxon>Bacillati</taxon>
        <taxon>Actinomycetota</taxon>
        <taxon>Actinomycetes</taxon>
        <taxon>Micrococcales</taxon>
        <taxon>Microbacteriaceae</taxon>
        <taxon>Microbacterium</taxon>
    </lineage>
</organism>
<accession>A0ACD4B8Q9</accession>
<dbReference type="Proteomes" id="UP001060245">
    <property type="component" value="Chromosome"/>
</dbReference>
<evidence type="ECO:0000313" key="2">
    <source>
        <dbReference type="Proteomes" id="UP001060245"/>
    </source>
</evidence>
<name>A0ACD4B8Q9_MICMQ</name>
<proteinExistence type="predicted"/>
<dbReference type="EMBL" id="CP101471">
    <property type="protein sequence ID" value="UTT53877.1"/>
    <property type="molecule type" value="Genomic_DNA"/>
</dbReference>
<protein>
    <submittedName>
        <fullName evidence="1">Uncharacterized protein</fullName>
    </submittedName>
</protein>
<reference evidence="1" key="1">
    <citation type="submission" date="2022-07" db="EMBL/GenBank/DDBJ databases">
        <title>Complete genome of DND4.</title>
        <authorList>
            <person name="Cao G."/>
        </authorList>
    </citation>
    <scope>NUCLEOTIDE SEQUENCE</scope>
    <source>
        <strain evidence="1">DND4</strain>
    </source>
</reference>
<sequence length="130" mass="14451">MATTKVAPKTTVRTAPLFAVIDDVIHYTSKSGDELLLDLDFPADFLKEAMAGEKTEEEQFDVLAPVFGENFSEAYKRMGALERTRLLRTYFLEFQKAASMPLGNPWAPPIRRGAPQGRPVRPAAPRPGSR</sequence>